<dbReference type="EMBL" id="WFLN01000004">
    <property type="protein sequence ID" value="KAB8033559.1"/>
    <property type="molecule type" value="Genomic_DNA"/>
</dbReference>
<dbReference type="InterPro" id="IPR024651">
    <property type="entry name" value="FAD-SLDH_ssu"/>
</dbReference>
<accession>A0A833JF56</accession>
<name>A0A833JF56_9BACT</name>
<dbReference type="AlphaFoldDB" id="A0A833JF56"/>
<comment type="caution">
    <text evidence="2">The sequence shown here is derived from an EMBL/GenBank/DDBJ whole genome shotgun (WGS) entry which is preliminary data.</text>
</comment>
<gene>
    <name evidence="2" type="ORF">GCL57_02300</name>
</gene>
<evidence type="ECO:0000313" key="2">
    <source>
        <dbReference type="EMBL" id="KAB8033559.1"/>
    </source>
</evidence>
<keyword evidence="1" id="KW-0812">Transmembrane</keyword>
<evidence type="ECO:0000313" key="3">
    <source>
        <dbReference type="Proteomes" id="UP000442694"/>
    </source>
</evidence>
<keyword evidence="1" id="KW-0472">Membrane</keyword>
<sequence length="179" mass="20167">MSSKITKKELSRRKFILIGGVAAAGALFLDLIAWSDQNITLTQPNNFAQKKASLTESEFLLLSKFLMNDDALDADISKKLYTFIRKSNADIYSLYEYIRTHKSLNKGSFKSYLQSNKKALKVYTYIAKAWYSGVLTIGKVSMRFTYFDSYMFRLMAGLAPTPGICGGATNYWSEKPNVG</sequence>
<organism evidence="2 3">
    <name type="scientific">Fluviispira multicolorata</name>
    <dbReference type="NCBI Taxonomy" id="2654512"/>
    <lineage>
        <taxon>Bacteria</taxon>
        <taxon>Pseudomonadati</taxon>
        <taxon>Bdellovibrionota</taxon>
        <taxon>Oligoflexia</taxon>
        <taxon>Silvanigrellales</taxon>
        <taxon>Silvanigrellaceae</taxon>
        <taxon>Fluviispira</taxon>
    </lineage>
</organism>
<reference evidence="2 3" key="1">
    <citation type="submission" date="2019-10" db="EMBL/GenBank/DDBJ databases">
        <title>New genus of Silvanigrellaceae.</title>
        <authorList>
            <person name="Pitt A."/>
            <person name="Hahn M.W."/>
        </authorList>
    </citation>
    <scope>NUCLEOTIDE SEQUENCE [LARGE SCALE GENOMIC DNA]</scope>
    <source>
        <strain evidence="2 3">33A1-SZDP</strain>
    </source>
</reference>
<feature type="transmembrane region" description="Helical" evidence="1">
    <location>
        <begin position="15"/>
        <end position="34"/>
    </location>
</feature>
<keyword evidence="1" id="KW-1133">Transmembrane helix</keyword>
<protein>
    <submittedName>
        <fullName evidence="2">Uncharacterized protein</fullName>
    </submittedName>
</protein>
<dbReference type="RefSeq" id="WP_152211645.1">
    <property type="nucleotide sequence ID" value="NZ_WFLN01000004.1"/>
</dbReference>
<dbReference type="Proteomes" id="UP000442694">
    <property type="component" value="Unassembled WGS sequence"/>
</dbReference>
<dbReference type="Pfam" id="PF12318">
    <property type="entry name" value="FAD-SLDH"/>
    <property type="match status" value="1"/>
</dbReference>
<keyword evidence="3" id="KW-1185">Reference proteome</keyword>
<proteinExistence type="predicted"/>
<evidence type="ECO:0000256" key="1">
    <source>
        <dbReference type="SAM" id="Phobius"/>
    </source>
</evidence>